<dbReference type="PANTHER" id="PTHR12452">
    <property type="entry name" value="42-9-9 PROTEIN-RELATED"/>
    <property type="match status" value="1"/>
</dbReference>
<keyword evidence="3" id="KW-0472">Membrane</keyword>
<dbReference type="PANTHER" id="PTHR12452:SF0">
    <property type="entry name" value="THIOREDOXIN DOMAIN-CONTAINING PROTEIN 17"/>
    <property type="match status" value="1"/>
</dbReference>
<gene>
    <name evidence="5" type="ORF">PHYBOEH_007782</name>
</gene>
<name>A0A8T1W8Y2_9STRA</name>
<dbReference type="OrthoDB" id="78947at2759"/>
<sequence length="514" mass="57348">MAKPGRRHRASGRTRRQRWVVIVGGVFTLYCLFLLQVRTWSAASLTDLRANAINADSDPVTLDPSTLKQDGDQQRATREETEGDVERRNDNAQVATPQALPTDGEQQRLRGGELLATPAPVEPLTPTPTVARMEAAFEAPAIPVTTTEPARTYVSNTIPAAATEPVRVFGSPAVPVVTSEPVHAFEAPAVPAATTEPVQAFEAPAVPVSTKEPVRTFAERHDVVSGYKAAMAYLANYTTPAGSDEQVYLFFTCGDDNGKQTTWRRVCGDASKLVYDIFEKSPSRNRLVTIHAGDKAYWSQKNAFFNDGDLRVKMIPAIMQWHGGRPGSKRATSGMIIEEGLLYEPLLRYLFKNVDVPDPLLAPATIASKEIVRLKGHSAYRSYMDGMARGDPLSPLPEGPVFLFLIAGRIESNDRLWCPYCRYSEISVEYAFYAFAPKGAKLVTVETVNSYKDWKNPMNNAWKEDKDLMIRGVPWMYKANFDAESRRFTYDRLRERFDRPDALRGIFQGWKNPM</sequence>
<dbReference type="InterPro" id="IPR045108">
    <property type="entry name" value="TXNDC17-like"/>
</dbReference>
<feature type="domain" description="Thioredoxin" evidence="4">
    <location>
        <begin position="243"/>
        <end position="323"/>
    </location>
</feature>
<dbReference type="InterPro" id="IPR010357">
    <property type="entry name" value="TXNDC17_dom"/>
</dbReference>
<dbReference type="AlphaFoldDB" id="A0A8T1W8Y2"/>
<evidence type="ECO:0000259" key="4">
    <source>
        <dbReference type="Pfam" id="PF06110"/>
    </source>
</evidence>
<keyword evidence="3" id="KW-1133">Transmembrane helix</keyword>
<protein>
    <recommendedName>
        <fullName evidence="4">Thioredoxin domain-containing protein</fullName>
    </recommendedName>
</protein>
<organism evidence="5 6">
    <name type="scientific">Phytophthora boehmeriae</name>
    <dbReference type="NCBI Taxonomy" id="109152"/>
    <lineage>
        <taxon>Eukaryota</taxon>
        <taxon>Sar</taxon>
        <taxon>Stramenopiles</taxon>
        <taxon>Oomycota</taxon>
        <taxon>Peronosporomycetes</taxon>
        <taxon>Peronosporales</taxon>
        <taxon>Peronosporaceae</taxon>
        <taxon>Phytophthora</taxon>
    </lineage>
</organism>
<evidence type="ECO:0000256" key="1">
    <source>
        <dbReference type="ARBA" id="ARBA00008987"/>
    </source>
</evidence>
<evidence type="ECO:0000313" key="6">
    <source>
        <dbReference type="Proteomes" id="UP000693981"/>
    </source>
</evidence>
<feature type="transmembrane region" description="Helical" evidence="3">
    <location>
        <begin position="20"/>
        <end position="40"/>
    </location>
</feature>
<keyword evidence="6" id="KW-1185">Reference proteome</keyword>
<dbReference type="EMBL" id="JAGDFL010000435">
    <property type="protein sequence ID" value="KAG7388640.1"/>
    <property type="molecule type" value="Genomic_DNA"/>
</dbReference>
<feature type="compositionally biased region" description="Basic and acidic residues" evidence="2">
    <location>
        <begin position="69"/>
        <end position="90"/>
    </location>
</feature>
<accession>A0A8T1W8Y2</accession>
<dbReference type="GO" id="GO:0047134">
    <property type="term" value="F:protein-disulfide reductase [NAD(P)H] activity"/>
    <property type="evidence" value="ECO:0007669"/>
    <property type="project" value="InterPro"/>
</dbReference>
<evidence type="ECO:0000313" key="5">
    <source>
        <dbReference type="EMBL" id="KAG7388640.1"/>
    </source>
</evidence>
<dbReference type="Pfam" id="PF06110">
    <property type="entry name" value="TXD17-like_Trx"/>
    <property type="match status" value="2"/>
</dbReference>
<dbReference type="Proteomes" id="UP000693981">
    <property type="component" value="Unassembled WGS sequence"/>
</dbReference>
<evidence type="ECO:0000256" key="2">
    <source>
        <dbReference type="SAM" id="MobiDB-lite"/>
    </source>
</evidence>
<feature type="region of interest" description="Disordered" evidence="2">
    <location>
        <begin position="55"/>
        <end position="105"/>
    </location>
</feature>
<reference evidence="5" key="1">
    <citation type="submission" date="2021-02" db="EMBL/GenBank/DDBJ databases">
        <authorList>
            <person name="Palmer J.M."/>
        </authorList>
    </citation>
    <scope>NUCLEOTIDE SEQUENCE</scope>
    <source>
        <strain evidence="5">SCRP23</strain>
    </source>
</reference>
<keyword evidence="3" id="KW-0812">Transmembrane</keyword>
<comment type="caution">
    <text evidence="5">The sequence shown here is derived from an EMBL/GenBank/DDBJ whole genome shotgun (WGS) entry which is preliminary data.</text>
</comment>
<dbReference type="GO" id="GO:0005829">
    <property type="term" value="C:cytosol"/>
    <property type="evidence" value="ECO:0007669"/>
    <property type="project" value="TreeGrafter"/>
</dbReference>
<comment type="similarity">
    <text evidence="1">Belongs to the thioredoxin family.</text>
</comment>
<feature type="domain" description="Thioredoxin" evidence="4">
    <location>
        <begin position="400"/>
        <end position="479"/>
    </location>
</feature>
<evidence type="ECO:0000256" key="3">
    <source>
        <dbReference type="SAM" id="Phobius"/>
    </source>
</evidence>
<proteinExistence type="inferred from homology"/>